<name>A0A087G0A9_ARAAL</name>
<keyword evidence="6" id="KW-1015">Disulfide bond</keyword>
<dbReference type="GO" id="GO:0090729">
    <property type="term" value="F:toxin activity"/>
    <property type="evidence" value="ECO:0007669"/>
    <property type="project" value="UniProtKB-KW"/>
</dbReference>
<accession>A0A087G0A9</accession>
<dbReference type="OMA" id="TICTKDP"/>
<reference evidence="8" key="1">
    <citation type="journal article" date="2015" name="Nat. Plants">
        <title>Genome expansion of Arabis alpina linked with retrotransposition and reduced symmetric DNA methylation.</title>
        <authorList>
            <person name="Willing E.M."/>
            <person name="Rawat V."/>
            <person name="Mandakova T."/>
            <person name="Maumus F."/>
            <person name="James G.V."/>
            <person name="Nordstroem K.J."/>
            <person name="Becker C."/>
            <person name="Warthmann N."/>
            <person name="Chica C."/>
            <person name="Szarzynska B."/>
            <person name="Zytnicki M."/>
            <person name="Albani M.C."/>
            <person name="Kiefer C."/>
            <person name="Bergonzi S."/>
            <person name="Castaings L."/>
            <person name="Mateos J.L."/>
            <person name="Berns M.C."/>
            <person name="Bujdoso N."/>
            <person name="Piofczyk T."/>
            <person name="de Lorenzo L."/>
            <person name="Barrero-Sicilia C."/>
            <person name="Mateos I."/>
            <person name="Piednoel M."/>
            <person name="Hagmann J."/>
            <person name="Chen-Min-Tao R."/>
            <person name="Iglesias-Fernandez R."/>
            <person name="Schuster S.C."/>
            <person name="Alonso-Blanco C."/>
            <person name="Roudier F."/>
            <person name="Carbonero P."/>
            <person name="Paz-Ares J."/>
            <person name="Davis S.J."/>
            <person name="Pecinka A."/>
            <person name="Quesneville H."/>
            <person name="Colot V."/>
            <person name="Lysak M.A."/>
            <person name="Weigel D."/>
            <person name="Coupland G."/>
            <person name="Schneeberger K."/>
        </authorList>
    </citation>
    <scope>NUCLEOTIDE SEQUENCE [LARGE SCALE GENOMIC DNA]</scope>
    <source>
        <strain evidence="8">cv. Pajares</strain>
    </source>
</reference>
<evidence type="ECO:0000256" key="1">
    <source>
        <dbReference type="ARBA" id="ARBA00004613"/>
    </source>
</evidence>
<evidence type="ECO:0008006" key="9">
    <source>
        <dbReference type="Google" id="ProtNLM"/>
    </source>
</evidence>
<dbReference type="EMBL" id="KL980176">
    <property type="protein sequence ID" value="KFK23311.1"/>
    <property type="molecule type" value="Genomic_DNA"/>
</dbReference>
<dbReference type="PANTHER" id="PTHR33920:SF2">
    <property type="entry name" value="THIONIN-2.1-RELATED"/>
    <property type="match status" value="1"/>
</dbReference>
<dbReference type="PROSITE" id="PS00271">
    <property type="entry name" value="THIONIN"/>
    <property type="match status" value="1"/>
</dbReference>
<evidence type="ECO:0000256" key="3">
    <source>
        <dbReference type="ARBA" id="ARBA00022525"/>
    </source>
</evidence>
<dbReference type="Proteomes" id="UP000029120">
    <property type="component" value="Unassembled WGS sequence"/>
</dbReference>
<keyword evidence="4" id="KW-0800">Toxin</keyword>
<dbReference type="FunFam" id="3.30.1350.10:FF:000001">
    <property type="entry name" value="Hellethionin-D"/>
    <property type="match status" value="1"/>
</dbReference>
<dbReference type="PANTHER" id="PTHR33920">
    <property type="entry name" value="THIONIN-2.1-RELATED"/>
    <property type="match status" value="1"/>
</dbReference>
<dbReference type="OrthoDB" id="1041642at2759"/>
<evidence type="ECO:0000313" key="8">
    <source>
        <dbReference type="Proteomes" id="UP000029120"/>
    </source>
</evidence>
<evidence type="ECO:0000313" key="7">
    <source>
        <dbReference type="EMBL" id="KFK23311.1"/>
    </source>
</evidence>
<keyword evidence="5" id="KW-0611">Plant defense</keyword>
<dbReference type="AlphaFoldDB" id="A0A087G0A9"/>
<dbReference type="Pfam" id="PF00321">
    <property type="entry name" value="Thionin"/>
    <property type="match status" value="1"/>
</dbReference>
<dbReference type="Gene3D" id="3.30.1350.10">
    <property type="entry name" value="Thionin-like"/>
    <property type="match status" value="1"/>
</dbReference>
<comment type="similarity">
    <text evidence="2">Belongs to the plant thionin (TC 1.C.44) family.</text>
</comment>
<dbReference type="Gramene" id="KFK23311">
    <property type="protein sequence ID" value="KFK23311"/>
    <property type="gene ID" value="AALP_AAs68437U000100"/>
</dbReference>
<comment type="subcellular location">
    <subcellularLocation>
        <location evidence="1">Secreted</location>
    </subcellularLocation>
</comment>
<dbReference type="InterPro" id="IPR036391">
    <property type="entry name" value="Thionin-like_sf"/>
</dbReference>
<dbReference type="SUPFAM" id="SSF57429">
    <property type="entry name" value="Crambin-like"/>
    <property type="match status" value="1"/>
</dbReference>
<keyword evidence="8" id="KW-1185">Reference proteome</keyword>
<organism evidence="7 8">
    <name type="scientific">Arabis alpina</name>
    <name type="common">Alpine rock-cress</name>
    <dbReference type="NCBI Taxonomy" id="50452"/>
    <lineage>
        <taxon>Eukaryota</taxon>
        <taxon>Viridiplantae</taxon>
        <taxon>Streptophyta</taxon>
        <taxon>Embryophyta</taxon>
        <taxon>Tracheophyta</taxon>
        <taxon>Spermatophyta</taxon>
        <taxon>Magnoliopsida</taxon>
        <taxon>eudicotyledons</taxon>
        <taxon>Gunneridae</taxon>
        <taxon>Pentapetalae</taxon>
        <taxon>rosids</taxon>
        <taxon>malvids</taxon>
        <taxon>Brassicales</taxon>
        <taxon>Brassicaceae</taxon>
        <taxon>Arabideae</taxon>
        <taxon>Arabis</taxon>
    </lineage>
</organism>
<evidence type="ECO:0000256" key="4">
    <source>
        <dbReference type="ARBA" id="ARBA00022656"/>
    </source>
</evidence>
<dbReference type="PRINTS" id="PR00287">
    <property type="entry name" value="THIONIN"/>
</dbReference>
<protein>
    <recommendedName>
        <fullName evidence="9">Acidic protein</fullName>
    </recommendedName>
</protein>
<sequence length="120" mass="12773">MSMVMVQIQVEAKSCCPSSSSRNIYNTCRFTGAPRQRCASISGCQITSGGCPSGFPNRLKISGDVVNDFCKLGCASSVCGTLTSRQAYDPNEIVNEAVEQCNKACSTICTKDPMTALEIV</sequence>
<proteinExistence type="inferred from homology"/>
<evidence type="ECO:0000256" key="5">
    <source>
        <dbReference type="ARBA" id="ARBA00022821"/>
    </source>
</evidence>
<evidence type="ECO:0000256" key="6">
    <source>
        <dbReference type="ARBA" id="ARBA00023157"/>
    </source>
</evidence>
<dbReference type="GO" id="GO:0006952">
    <property type="term" value="P:defense response"/>
    <property type="evidence" value="ECO:0007669"/>
    <property type="project" value="UniProtKB-KW"/>
</dbReference>
<gene>
    <name evidence="7" type="ORF">AALP_AAs68437U000100</name>
</gene>
<dbReference type="InterPro" id="IPR001010">
    <property type="entry name" value="Thionin"/>
</dbReference>
<dbReference type="GO" id="GO:0005576">
    <property type="term" value="C:extracellular region"/>
    <property type="evidence" value="ECO:0007669"/>
    <property type="project" value="UniProtKB-SubCell"/>
</dbReference>
<keyword evidence="3" id="KW-0964">Secreted</keyword>
<evidence type="ECO:0000256" key="2">
    <source>
        <dbReference type="ARBA" id="ARBA00009872"/>
    </source>
</evidence>